<dbReference type="OrthoDB" id="6464700at2"/>
<accession>A0A071MIW7</accession>
<gene>
    <name evidence="1" type="ORF">DT99_06155</name>
</gene>
<sequence>MTRLSDEAKSLIVRRLACYDTPKQVVDAVKEEFGIDVSRQQCAAYDPTKHAGRSLGEKWRVVFEETRRSFLVDAAQVPIAHMSVRLRRIERILVEAEKRGNAVLVLQALEQAAKEMGGAFTNKTRVEASGPNGAAIQHGVVTTAVPVSEYAKAVRQALDEF</sequence>
<name>A0A071MIW7_9BURK</name>
<dbReference type="Pfam" id="PF10045">
    <property type="entry name" value="DUF2280"/>
    <property type="match status" value="1"/>
</dbReference>
<dbReference type="InterPro" id="IPR018738">
    <property type="entry name" value="DUF2280"/>
</dbReference>
<comment type="caution">
    <text evidence="1">The sequence shown here is derived from an EMBL/GenBank/DDBJ whole genome shotgun (WGS) entry which is preliminary data.</text>
</comment>
<organism evidence="1">
    <name type="scientific">Burkholderia cenocepacia</name>
    <dbReference type="NCBI Taxonomy" id="95486"/>
    <lineage>
        <taxon>Bacteria</taxon>
        <taxon>Pseudomonadati</taxon>
        <taxon>Pseudomonadota</taxon>
        <taxon>Betaproteobacteria</taxon>
        <taxon>Burkholderiales</taxon>
        <taxon>Burkholderiaceae</taxon>
        <taxon>Burkholderia</taxon>
        <taxon>Burkholderia cepacia complex</taxon>
    </lineage>
</organism>
<proteinExistence type="predicted"/>
<dbReference type="EMBL" id="JJOA01000005">
    <property type="protein sequence ID" value="KEA60623.1"/>
    <property type="molecule type" value="Genomic_DNA"/>
</dbReference>
<evidence type="ECO:0008006" key="2">
    <source>
        <dbReference type="Google" id="ProtNLM"/>
    </source>
</evidence>
<protein>
    <recommendedName>
        <fullName evidence="2">DUF2280 domain-containing protein</fullName>
    </recommendedName>
</protein>
<reference evidence="1" key="1">
    <citation type="submission" date="2014-04" db="EMBL/GenBank/DDBJ databases">
        <title>In planta biocontrol of soil-borne Fusarium wilt of banana through a plant endophytic bacterium, Burkholderia cenocepacia 869T2.</title>
        <authorList>
            <person name="Ho Y.-N."/>
            <person name="Chiang H.-M."/>
            <person name="Chao C.-P."/>
            <person name="Su C.-C."/>
            <person name="Hsu H.-F."/>
            <person name="Guo C.-T."/>
            <person name="Hsieh J.-L."/>
            <person name="Huang C.-C."/>
        </authorList>
    </citation>
    <scope>NUCLEOTIDE SEQUENCE [LARGE SCALE GENOMIC DNA]</scope>
    <source>
        <strain evidence="1">869T2</strain>
    </source>
</reference>
<evidence type="ECO:0000313" key="1">
    <source>
        <dbReference type="EMBL" id="KEA60623.1"/>
    </source>
</evidence>
<dbReference type="AlphaFoldDB" id="A0A071MIW7"/>